<gene>
    <name evidence="1" type="ORF">SPELUC_LOCUS9732</name>
</gene>
<evidence type="ECO:0000313" key="1">
    <source>
        <dbReference type="EMBL" id="CAG8672457.1"/>
    </source>
</evidence>
<accession>A0ACA9NS27</accession>
<dbReference type="Proteomes" id="UP000789366">
    <property type="component" value="Unassembled WGS sequence"/>
</dbReference>
<keyword evidence="2" id="KW-1185">Reference proteome</keyword>
<dbReference type="EMBL" id="CAJVPW010016773">
    <property type="protein sequence ID" value="CAG8672457.1"/>
    <property type="molecule type" value="Genomic_DNA"/>
</dbReference>
<organism evidence="1 2">
    <name type="scientific">Cetraspora pellucida</name>
    <dbReference type="NCBI Taxonomy" id="1433469"/>
    <lineage>
        <taxon>Eukaryota</taxon>
        <taxon>Fungi</taxon>
        <taxon>Fungi incertae sedis</taxon>
        <taxon>Mucoromycota</taxon>
        <taxon>Glomeromycotina</taxon>
        <taxon>Glomeromycetes</taxon>
        <taxon>Diversisporales</taxon>
        <taxon>Gigasporaceae</taxon>
        <taxon>Cetraspora</taxon>
    </lineage>
</organism>
<protein>
    <submittedName>
        <fullName evidence="1">18123_t:CDS:1</fullName>
    </submittedName>
</protein>
<sequence length="145" mass="15381">MSAAIEDVANNAEVETPKEPASEETKPQETTAVVESEVKPIAQEENAVDKNEKPEEVAIVKPEEVVAKPEEAATSTGGVTTQTEETAADVSTEETKAEIVQTTVETTTEEVLDANDQPTEPSTDAINKPLPETPSEVSPNPQKAP</sequence>
<name>A0ACA9NS27_9GLOM</name>
<comment type="caution">
    <text evidence="1">The sequence shown here is derived from an EMBL/GenBank/DDBJ whole genome shotgun (WGS) entry which is preliminary data.</text>
</comment>
<evidence type="ECO:0000313" key="2">
    <source>
        <dbReference type="Proteomes" id="UP000789366"/>
    </source>
</evidence>
<reference evidence="1" key="1">
    <citation type="submission" date="2021-06" db="EMBL/GenBank/DDBJ databases">
        <authorList>
            <person name="Kallberg Y."/>
            <person name="Tangrot J."/>
            <person name="Rosling A."/>
        </authorList>
    </citation>
    <scope>NUCLEOTIDE SEQUENCE</scope>
    <source>
        <strain evidence="1">28 12/20/2015</strain>
    </source>
</reference>
<feature type="non-terminal residue" evidence="1">
    <location>
        <position position="145"/>
    </location>
</feature>
<proteinExistence type="predicted"/>